<dbReference type="OrthoDB" id="2157431at2"/>
<dbReference type="GO" id="GO:0006412">
    <property type="term" value="P:translation"/>
    <property type="evidence" value="ECO:0007669"/>
    <property type="project" value="InterPro"/>
</dbReference>
<dbReference type="Pfam" id="PF00542">
    <property type="entry name" value="Ribosomal_L12"/>
    <property type="match status" value="1"/>
</dbReference>
<protein>
    <recommendedName>
        <fullName evidence="1">Large ribosomal subunit protein bL12 C-terminal domain-containing protein</fullName>
    </recommendedName>
</protein>
<proteinExistence type="predicted"/>
<dbReference type="InterPro" id="IPR013823">
    <property type="entry name" value="Ribosomal_bL12_C"/>
</dbReference>
<evidence type="ECO:0000313" key="2">
    <source>
        <dbReference type="EMBL" id="MSS42681.1"/>
    </source>
</evidence>
<sequence length="89" mass="10408">MKYIYVILITILLTSINVLISNQQRIESKLNRIIMHFEIPELSKGHINDELKDELIKLVEENKKVKAIKKLRDVTGMELKEAKNYVDSL</sequence>
<dbReference type="EMBL" id="VULR01000003">
    <property type="protein sequence ID" value="MSS42681.1"/>
    <property type="molecule type" value="Genomic_DNA"/>
</dbReference>
<gene>
    <name evidence="2" type="ORF">FYJ27_02890</name>
</gene>
<evidence type="ECO:0000259" key="1">
    <source>
        <dbReference type="Pfam" id="PF00542"/>
    </source>
</evidence>
<dbReference type="AlphaFoldDB" id="A0A844FFD2"/>
<dbReference type="InterPro" id="IPR014719">
    <property type="entry name" value="Ribosomal_bL12_C/ClpS-like"/>
</dbReference>
<name>A0A844FFD2_9FIRM</name>
<dbReference type="RefSeq" id="WP_154482891.1">
    <property type="nucleotide sequence ID" value="NZ_VULR01000003.1"/>
</dbReference>
<comment type="caution">
    <text evidence="2">The sequence shown here is derived from an EMBL/GenBank/DDBJ whole genome shotgun (WGS) entry which is preliminary data.</text>
</comment>
<dbReference type="Gene3D" id="3.30.1390.10">
    <property type="match status" value="1"/>
</dbReference>
<dbReference type="Proteomes" id="UP000462760">
    <property type="component" value="Unassembled WGS sequence"/>
</dbReference>
<dbReference type="SUPFAM" id="SSF54736">
    <property type="entry name" value="ClpS-like"/>
    <property type="match status" value="1"/>
</dbReference>
<reference evidence="2 3" key="1">
    <citation type="submission" date="2019-08" db="EMBL/GenBank/DDBJ databases">
        <title>In-depth cultivation of the pig gut microbiome towards novel bacterial diversity and tailored functional studies.</title>
        <authorList>
            <person name="Wylensek D."/>
            <person name="Hitch T.C.A."/>
            <person name="Clavel T."/>
        </authorList>
    </citation>
    <scope>NUCLEOTIDE SEQUENCE [LARGE SCALE GENOMIC DNA]</scope>
    <source>
        <strain evidence="2 3">Med78-601-WT-4W-RMD-3</strain>
    </source>
</reference>
<feature type="domain" description="Large ribosomal subunit protein bL12 C-terminal" evidence="1">
    <location>
        <begin position="59"/>
        <end position="88"/>
    </location>
</feature>
<evidence type="ECO:0000313" key="3">
    <source>
        <dbReference type="Proteomes" id="UP000462760"/>
    </source>
</evidence>
<organism evidence="2 3">
    <name type="scientific">Anaerosalibacter bizertensis</name>
    <dbReference type="NCBI Taxonomy" id="932217"/>
    <lineage>
        <taxon>Bacteria</taxon>
        <taxon>Bacillati</taxon>
        <taxon>Bacillota</taxon>
        <taxon>Tissierellia</taxon>
        <taxon>Tissierellales</taxon>
        <taxon>Sporanaerobacteraceae</taxon>
        <taxon>Anaerosalibacter</taxon>
    </lineage>
</organism>
<dbReference type="GO" id="GO:0003735">
    <property type="term" value="F:structural constituent of ribosome"/>
    <property type="evidence" value="ECO:0007669"/>
    <property type="project" value="InterPro"/>
</dbReference>
<accession>A0A844FFD2</accession>